<organism evidence="1 2">
    <name type="scientific">Streptomyces graminofaciens</name>
    <dbReference type="NCBI Taxonomy" id="68212"/>
    <lineage>
        <taxon>Bacteria</taxon>
        <taxon>Bacillati</taxon>
        <taxon>Actinomycetota</taxon>
        <taxon>Actinomycetes</taxon>
        <taxon>Kitasatosporales</taxon>
        <taxon>Streptomycetaceae</taxon>
        <taxon>Streptomyces</taxon>
    </lineage>
</organism>
<dbReference type="EMBL" id="AP018448">
    <property type="protein sequence ID" value="BBC37157.1"/>
    <property type="molecule type" value="Genomic_DNA"/>
</dbReference>
<dbReference type="Proteomes" id="UP001321542">
    <property type="component" value="Chromosome"/>
</dbReference>
<protein>
    <submittedName>
        <fullName evidence="1">Uncharacterized protein</fullName>
    </submittedName>
</protein>
<reference evidence="1 2" key="1">
    <citation type="journal article" date="2010" name="ChemBioChem">
        <title>Cloning and characterization of the biosynthetic gene cluster of 16-membered macrolide antibiotic FD-891: involvement of a dual functional cytochrome P450 monooxygenase catalyzing epoxidation and hydroxylation.</title>
        <authorList>
            <person name="Kudo F."/>
            <person name="Motegi A."/>
            <person name="Mizoue K."/>
            <person name="Eguchi T."/>
        </authorList>
    </citation>
    <scope>NUCLEOTIDE SEQUENCE [LARGE SCALE GENOMIC DNA]</scope>
    <source>
        <strain evidence="1 2">A-8890</strain>
    </source>
</reference>
<evidence type="ECO:0000313" key="2">
    <source>
        <dbReference type="Proteomes" id="UP001321542"/>
    </source>
</evidence>
<keyword evidence="2" id="KW-1185">Reference proteome</keyword>
<reference evidence="1 2" key="2">
    <citation type="journal article" date="2023" name="ChemBioChem">
        <title>Acyltransferase Domain Exchange between Two Independent Type I Polyketide Synthases in the Same Producer Strain of Macrolide Antibiotics.</title>
        <authorList>
            <person name="Kudo F."/>
            <person name="Kishikawa K."/>
            <person name="Tsuboi K."/>
            <person name="Kido T."/>
            <person name="Usui T."/>
            <person name="Hashimoto J."/>
            <person name="Shin-Ya K."/>
            <person name="Miyanaga A."/>
            <person name="Eguchi T."/>
        </authorList>
    </citation>
    <scope>NUCLEOTIDE SEQUENCE [LARGE SCALE GENOMIC DNA]</scope>
    <source>
        <strain evidence="1 2">A-8890</strain>
    </source>
</reference>
<proteinExistence type="predicted"/>
<accession>A0ABM7FLF6</accession>
<name>A0ABM7FLF6_9ACTN</name>
<gene>
    <name evidence="1" type="ORF">SGFS_084510</name>
</gene>
<sequence>MSLASVATTTRSILLWDVDQRINELLVPEAGEFTHFQAQGVDPETGRPFTEPSRPLRVFLQRQNADLDEELIGLVGRTGHAPT</sequence>
<evidence type="ECO:0000313" key="1">
    <source>
        <dbReference type="EMBL" id="BBC37157.1"/>
    </source>
</evidence>